<reference evidence="1 2" key="1">
    <citation type="journal article" date="2023" name="Science">
        <title>Complex scaffold remodeling in plant triterpene biosynthesis.</title>
        <authorList>
            <person name="De La Pena R."/>
            <person name="Hodgson H."/>
            <person name="Liu J.C."/>
            <person name="Stephenson M.J."/>
            <person name="Martin A.C."/>
            <person name="Owen C."/>
            <person name="Harkess A."/>
            <person name="Leebens-Mack J."/>
            <person name="Jimenez L.E."/>
            <person name="Osbourn A."/>
            <person name="Sattely E.S."/>
        </authorList>
    </citation>
    <scope>NUCLEOTIDE SEQUENCE [LARGE SCALE GENOMIC DNA]</scope>
    <source>
        <strain evidence="2">cv. JPN11</strain>
        <tissue evidence="1">Leaf</tissue>
    </source>
</reference>
<organism evidence="1 2">
    <name type="scientific">Melia azedarach</name>
    <name type="common">Chinaberry tree</name>
    <dbReference type="NCBI Taxonomy" id="155640"/>
    <lineage>
        <taxon>Eukaryota</taxon>
        <taxon>Viridiplantae</taxon>
        <taxon>Streptophyta</taxon>
        <taxon>Embryophyta</taxon>
        <taxon>Tracheophyta</taxon>
        <taxon>Spermatophyta</taxon>
        <taxon>Magnoliopsida</taxon>
        <taxon>eudicotyledons</taxon>
        <taxon>Gunneridae</taxon>
        <taxon>Pentapetalae</taxon>
        <taxon>rosids</taxon>
        <taxon>malvids</taxon>
        <taxon>Sapindales</taxon>
        <taxon>Meliaceae</taxon>
        <taxon>Melia</taxon>
    </lineage>
</organism>
<sequence>MCSTFSIAAKPCIGVINGRVLCQRTRISAARAVTIAPRRRSLEIFPGLSKQGIPLTDLHVSEIVERQSQPGNSLSLEDECKTKPEFHPMFLEEAYERCRKICAEYAKTFYLGTLLMTEERQKAIWAIYVWCRRTDELVDGPNATHMCSTVLDRWEERLHDIFHGRPYDMLDAALTDTVFKFPLDIKPFRDMIEGMRMDTRKCRYENFQELYLYCYYVAGTVGLMSVPIMGISPESSVSAQSVYSSALYLGVGNQLTNILRDVGEDASRGRVYLPQDELAQFGLCDKDVFARKVTDKWREFMKEQITRARFFFNLAEEGASQLDKASRWPVWSSLLLYREILDAIEDNDYDNLTKRAYVGKG</sequence>
<gene>
    <name evidence="1" type="ORF">OWV82_003096</name>
</gene>
<keyword evidence="2" id="KW-1185">Reference proteome</keyword>
<protein>
    <submittedName>
        <fullName evidence="1">Phytoene synthase</fullName>
    </submittedName>
</protein>
<comment type="caution">
    <text evidence="1">The sequence shown here is derived from an EMBL/GenBank/DDBJ whole genome shotgun (WGS) entry which is preliminary data.</text>
</comment>
<dbReference type="EMBL" id="CM051395">
    <property type="protein sequence ID" value="KAJ4724064.1"/>
    <property type="molecule type" value="Genomic_DNA"/>
</dbReference>
<proteinExistence type="predicted"/>
<dbReference type="Proteomes" id="UP001164539">
    <property type="component" value="Chromosome 2"/>
</dbReference>
<evidence type="ECO:0000313" key="1">
    <source>
        <dbReference type="EMBL" id="KAJ4724064.1"/>
    </source>
</evidence>
<name>A0ACC1YLZ2_MELAZ</name>
<evidence type="ECO:0000313" key="2">
    <source>
        <dbReference type="Proteomes" id="UP001164539"/>
    </source>
</evidence>
<accession>A0ACC1YLZ2</accession>